<dbReference type="Proteomes" id="UP001189429">
    <property type="component" value="Unassembled WGS sequence"/>
</dbReference>
<dbReference type="EMBL" id="CAUYUJ010021340">
    <property type="protein sequence ID" value="CAK0904052.1"/>
    <property type="molecule type" value="Genomic_DNA"/>
</dbReference>
<evidence type="ECO:0008006" key="4">
    <source>
        <dbReference type="Google" id="ProtNLM"/>
    </source>
</evidence>
<sequence length="486" mass="54210">MLSRSNTEIFDEDAQGVNTNLYYILVLTCKDKAQGIVKSVAAGEGLEAWILLCVEFEPKVPSRFSGMLDAILYPMMQEHVPIKGIVSWETMVQGYEEQTGEKVMESIKKSVISTRLVPQKLRAPDVECDQVYYVRVGESRGAELPEIKTGGAGTQRACADEGKDNSGDGYDQRGAPQCKYCLKKGHARKECRKATQDIGDGKINKDGIRRISKSNGKGEGNNDKTKAPTPKPTDKDASYWGPDYDAEEGCVFMVETSEDEEFDHNEKLDHNGETEKEPNYDEHENDESVLIPINEFYQEDGGNIEIMGVWLDDDGGAVLDPTMRNHINELIKKEGSKSLKLSERRGIYSFDVGARSLCPLPVAEDQVPEPLGPLESEEAQLPRRRKERCKRAAGEIATHERTHMPFRDWCEWCLWGRGKWDGRMKANPDEAPTMSVSSLYYCFVNAETGADMVATLVMVQKPEDCAAAIVVIHKGPSEYVNSAEGF</sequence>
<evidence type="ECO:0000313" key="2">
    <source>
        <dbReference type="EMBL" id="CAK0904052.1"/>
    </source>
</evidence>
<keyword evidence="3" id="KW-1185">Reference proteome</keyword>
<accession>A0ABN9Y062</accession>
<name>A0ABN9Y062_9DINO</name>
<feature type="region of interest" description="Disordered" evidence="1">
    <location>
        <begin position="145"/>
        <end position="170"/>
    </location>
</feature>
<comment type="caution">
    <text evidence="2">The sequence shown here is derived from an EMBL/GenBank/DDBJ whole genome shotgun (WGS) entry which is preliminary data.</text>
</comment>
<feature type="compositionally biased region" description="Basic and acidic residues" evidence="1">
    <location>
        <begin position="198"/>
        <end position="209"/>
    </location>
</feature>
<feature type="compositionally biased region" description="Basic and acidic residues" evidence="1">
    <location>
        <begin position="220"/>
        <end position="237"/>
    </location>
</feature>
<proteinExistence type="predicted"/>
<feature type="compositionally biased region" description="Basic and acidic residues" evidence="1">
    <location>
        <begin position="264"/>
        <end position="282"/>
    </location>
</feature>
<feature type="region of interest" description="Disordered" evidence="1">
    <location>
        <begin position="198"/>
        <end position="240"/>
    </location>
</feature>
<reference evidence="2" key="1">
    <citation type="submission" date="2023-10" db="EMBL/GenBank/DDBJ databases">
        <authorList>
            <person name="Chen Y."/>
            <person name="Shah S."/>
            <person name="Dougan E. K."/>
            <person name="Thang M."/>
            <person name="Chan C."/>
        </authorList>
    </citation>
    <scope>NUCLEOTIDE SEQUENCE [LARGE SCALE GENOMIC DNA]</scope>
</reference>
<evidence type="ECO:0000313" key="3">
    <source>
        <dbReference type="Proteomes" id="UP001189429"/>
    </source>
</evidence>
<evidence type="ECO:0000256" key="1">
    <source>
        <dbReference type="SAM" id="MobiDB-lite"/>
    </source>
</evidence>
<feature type="region of interest" description="Disordered" evidence="1">
    <location>
        <begin position="258"/>
        <end position="285"/>
    </location>
</feature>
<protein>
    <recommendedName>
        <fullName evidence="4">CCHC-type domain-containing protein</fullName>
    </recommendedName>
</protein>
<organism evidence="2 3">
    <name type="scientific">Prorocentrum cordatum</name>
    <dbReference type="NCBI Taxonomy" id="2364126"/>
    <lineage>
        <taxon>Eukaryota</taxon>
        <taxon>Sar</taxon>
        <taxon>Alveolata</taxon>
        <taxon>Dinophyceae</taxon>
        <taxon>Prorocentrales</taxon>
        <taxon>Prorocentraceae</taxon>
        <taxon>Prorocentrum</taxon>
    </lineage>
</organism>
<gene>
    <name evidence="2" type="ORF">PCOR1329_LOCUS80201</name>
</gene>